<keyword evidence="2" id="KW-1133">Transmembrane helix</keyword>
<evidence type="ECO:0000313" key="3">
    <source>
        <dbReference type="EMBL" id="QTE29498.1"/>
    </source>
</evidence>
<evidence type="ECO:0008006" key="5">
    <source>
        <dbReference type="Google" id="ProtNLM"/>
    </source>
</evidence>
<proteinExistence type="predicted"/>
<gene>
    <name evidence="3" type="ORF">J4E96_19955</name>
</gene>
<sequence>MTAAPRRAARPRRLGPLRVLVTTLLAAGLLLSGAALHPLAADAAPEPAPVAAAADPAAAATPSPAPSTTDDDAADALPVQVAITQVSPQVLRPGDDLVVRATIRNTSDGEIADPRVAVRISRFLLSTRSELSAWSDAEPTDPAGTPVQQLTLEGTLAAGAETEVELTVPAAALRLSSAQTSWGPRGISVEVTDAGSRRGLERTFALWYPADEVTTTRLSVALPFTGDAVDPDSSTDATPASPAAVARVDDMLDVTEAFPQAGWVVDPALLAGLATQAATTDAADSTDSADSTSSPNAGAVFRANRLTGTAAGRDVFALGWLDPDLGALAHAASPTLAQTAAGLSNAAALPLLGTPPRTDLAWPANPIPDQATVDLAAATGARAVVVADGLAAVDLTYTPTGRATVATPTGGVAALITDPALTAMLTDPAESTPATAAQRMLSETAVVAHERPSDPRHLFLAPARGWEPDVATASAQLAALAAAPWITPTPVSTLIGTADPGVERAALPAAAPAQPELPAGSVRSLTSARDTLGVFSAIVADPAALTADADERVLAPASVAWRADAAGRAGVVRSVVADLTGVTGSVSVVPGSSLNVISQSGTLPIGLRNDLDQDVTVQVSLAAENRLLVADAAETMLVPANSEVQARVPFQAVGSGDARVAVTLLAPDGTAISAPERFTVRIRADWENIGTGVVAGVLALAFVFGIVRTIRRGQTTRRGASQAEIARIADPREFP</sequence>
<evidence type="ECO:0000256" key="1">
    <source>
        <dbReference type="SAM" id="MobiDB-lite"/>
    </source>
</evidence>
<dbReference type="RefSeq" id="WP_227423782.1">
    <property type="nucleotide sequence ID" value="NZ_CP071868.1"/>
</dbReference>
<dbReference type="InterPro" id="IPR046112">
    <property type="entry name" value="DUF6049"/>
</dbReference>
<protein>
    <recommendedName>
        <fullName evidence="5">Glycoprotein</fullName>
    </recommendedName>
</protein>
<dbReference type="EMBL" id="CP071868">
    <property type="protein sequence ID" value="QTE29498.1"/>
    <property type="molecule type" value="Genomic_DNA"/>
</dbReference>
<feature type="compositionally biased region" description="Low complexity" evidence="1">
    <location>
        <begin position="52"/>
        <end position="68"/>
    </location>
</feature>
<keyword evidence="2" id="KW-0812">Transmembrane</keyword>
<reference evidence="3" key="1">
    <citation type="submission" date="2021-03" db="EMBL/GenBank/DDBJ databases">
        <title>Pengzhenrongella sicca gen. nov., sp. nov., a new member of suborder Micrococcineae isolated from High-Arctic tundra soil.</title>
        <authorList>
            <person name="Peng F."/>
        </authorList>
    </citation>
    <scope>NUCLEOTIDE SEQUENCE</scope>
    <source>
        <strain evidence="3">LRZ-2</strain>
    </source>
</reference>
<name>A0A8A4ZIS2_9MICO</name>
<dbReference type="Pfam" id="PF19516">
    <property type="entry name" value="DUF6049"/>
    <property type="match status" value="1"/>
</dbReference>
<organism evidence="3 4">
    <name type="scientific">Pengzhenrongella sicca</name>
    <dbReference type="NCBI Taxonomy" id="2819238"/>
    <lineage>
        <taxon>Bacteria</taxon>
        <taxon>Bacillati</taxon>
        <taxon>Actinomycetota</taxon>
        <taxon>Actinomycetes</taxon>
        <taxon>Micrococcales</taxon>
        <taxon>Pengzhenrongella</taxon>
    </lineage>
</organism>
<dbReference type="AlphaFoldDB" id="A0A8A4ZIS2"/>
<accession>A0A8A4ZIS2</accession>
<dbReference type="Proteomes" id="UP000663937">
    <property type="component" value="Chromosome"/>
</dbReference>
<keyword evidence="2" id="KW-0472">Membrane</keyword>
<feature type="transmembrane region" description="Helical" evidence="2">
    <location>
        <begin position="689"/>
        <end position="707"/>
    </location>
</feature>
<feature type="region of interest" description="Disordered" evidence="1">
    <location>
        <begin position="52"/>
        <end position="72"/>
    </location>
</feature>
<dbReference type="KEGG" id="psic:J4E96_19955"/>
<evidence type="ECO:0000256" key="2">
    <source>
        <dbReference type="SAM" id="Phobius"/>
    </source>
</evidence>
<keyword evidence="4" id="KW-1185">Reference proteome</keyword>
<evidence type="ECO:0000313" key="4">
    <source>
        <dbReference type="Proteomes" id="UP000663937"/>
    </source>
</evidence>